<keyword evidence="1" id="KW-0378">Hydrolase</keyword>
<gene>
    <name evidence="1" type="ORF">SAMN05216389_11661</name>
</gene>
<dbReference type="STRING" id="930131.SAMN05216389_11661"/>
<dbReference type="GO" id="GO:0008233">
    <property type="term" value="F:peptidase activity"/>
    <property type="evidence" value="ECO:0007669"/>
    <property type="project" value="UniProtKB-KW"/>
</dbReference>
<dbReference type="InterPro" id="IPR034122">
    <property type="entry name" value="Retropepsin-like_bacterial"/>
</dbReference>
<reference evidence="1 2" key="1">
    <citation type="submission" date="2016-10" db="EMBL/GenBank/DDBJ databases">
        <authorList>
            <person name="de Groot N.N."/>
        </authorList>
    </citation>
    <scope>NUCLEOTIDE SEQUENCE [LARGE SCALE GENOMIC DNA]</scope>
    <source>
        <strain evidence="1 2">IBRC-M 10780</strain>
    </source>
</reference>
<proteinExistence type="predicted"/>
<protein>
    <submittedName>
        <fullName evidence="1">Aspartyl protease</fullName>
    </submittedName>
</protein>
<dbReference type="OrthoDB" id="463626at2"/>
<keyword evidence="1" id="KW-0645">Protease</keyword>
<evidence type="ECO:0000313" key="1">
    <source>
        <dbReference type="EMBL" id="SET59907.1"/>
    </source>
</evidence>
<name>A0A1I0FP89_9BACI</name>
<organism evidence="1 2">
    <name type="scientific">Oceanobacillus limi</name>
    <dbReference type="NCBI Taxonomy" id="930131"/>
    <lineage>
        <taxon>Bacteria</taxon>
        <taxon>Bacillati</taxon>
        <taxon>Bacillota</taxon>
        <taxon>Bacilli</taxon>
        <taxon>Bacillales</taxon>
        <taxon>Bacillaceae</taxon>
        <taxon>Oceanobacillus</taxon>
    </lineage>
</organism>
<dbReference type="RefSeq" id="WP_090871429.1">
    <property type="nucleotide sequence ID" value="NZ_FOHE01000016.1"/>
</dbReference>
<keyword evidence="2" id="KW-1185">Reference proteome</keyword>
<dbReference type="EMBL" id="FOHE01000016">
    <property type="protein sequence ID" value="SET59907.1"/>
    <property type="molecule type" value="Genomic_DNA"/>
</dbReference>
<accession>A0A1I0FP89</accession>
<dbReference type="CDD" id="cd05483">
    <property type="entry name" value="retropepsin_like_bacteria"/>
    <property type="match status" value="1"/>
</dbReference>
<dbReference type="InterPro" id="IPR021109">
    <property type="entry name" value="Peptidase_aspartic_dom_sf"/>
</dbReference>
<dbReference type="GO" id="GO:0006508">
    <property type="term" value="P:proteolysis"/>
    <property type="evidence" value="ECO:0007669"/>
    <property type="project" value="UniProtKB-KW"/>
</dbReference>
<dbReference type="Gene3D" id="2.40.70.10">
    <property type="entry name" value="Acid Proteases"/>
    <property type="match status" value="1"/>
</dbReference>
<dbReference type="AlphaFoldDB" id="A0A1I0FP89"/>
<sequence>MKIKYKYGLLLVDITLKFNGKIKVIENMVLDTGAARTLISQDVVEDIDLRVDFHDRIVTYFGVGGKEHAFRKQIDQIQIGDFVVNMVEIDFNDFGYEDINGLLGLDLLLKAEFTIDLMHLEMNRNG</sequence>
<evidence type="ECO:0000313" key="2">
    <source>
        <dbReference type="Proteomes" id="UP000198618"/>
    </source>
</evidence>
<dbReference type="SUPFAM" id="SSF50630">
    <property type="entry name" value="Acid proteases"/>
    <property type="match status" value="1"/>
</dbReference>
<dbReference type="Proteomes" id="UP000198618">
    <property type="component" value="Unassembled WGS sequence"/>
</dbReference>
<dbReference type="Pfam" id="PF13650">
    <property type="entry name" value="Asp_protease_2"/>
    <property type="match status" value="1"/>
</dbReference>